<dbReference type="Proteomes" id="UP001501822">
    <property type="component" value="Unassembled WGS sequence"/>
</dbReference>
<keyword evidence="5 7" id="KW-0067">ATP-binding</keyword>
<dbReference type="Gene3D" id="3.40.50.20">
    <property type="match status" value="1"/>
</dbReference>
<dbReference type="InterPro" id="IPR050856">
    <property type="entry name" value="Biotin_carboxylase_complex"/>
</dbReference>
<dbReference type="SUPFAM" id="SSF56059">
    <property type="entry name" value="Glutathione synthetase ATP-binding domain-like"/>
    <property type="match status" value="1"/>
</dbReference>
<sequence>MPKLSLIGKSEESYVRKVLIANRGEIAVRIARACRDAGIGSVAVYSEPDLDGLHARVADEAYALGGSTAAESYLDMDKLLRIAKESGADAVHPGYGFLSENAQFAEAVTNAGLTWIGPPPSAIMALGDKVQARHIAQKVGAPLVAGTKDPVEDADEVVAFAREHGLPIAIKAAFGGGGRGLKVARTMEEIPELYESAVREAVASFGRGECFVERYLDKPRHVETQCLADRHGNVVVVSTRDCSLQRRHQKLVEEAPAPFLSEEQLATLYSSSKAILREAGYVGAGTCEFLVGQDGTISFLEVNTRLQVEHPVTEEVAGVDLVREQFRVAEGEELGYDDPALRGHSIEFRINAEDAGRNFLPAPGTITRWSAPTGPGVRLDSGFGEGMTVPQMYDSMIAKLIVTGANRTEALQRARRALAEFEIEGMPTVIPFHRTVIEDPAFTDEPFRVHTRWIETEFDNTIAPYDAAVEAAEPAERERVTVEVGGKRLEVVLPAGLGASAGDPGPVATGRAAAPARRKGGKKAGGAAASGDALVSPMQGTIVKILVEDGTAVEAGATIVVLEAMKMEQPLTAHKAGTVTGLAAQVGQTVSNGAVICEIKDA</sequence>
<keyword evidence="3" id="KW-0436">Ligase</keyword>
<evidence type="ECO:0000313" key="13">
    <source>
        <dbReference type="Proteomes" id="UP001501822"/>
    </source>
</evidence>
<protein>
    <recommendedName>
        <fullName evidence="2">biotin carboxylase</fullName>
        <ecNumber evidence="2">6.3.4.14</ecNumber>
    </recommendedName>
</protein>
<keyword evidence="4 7" id="KW-0547">Nucleotide-binding</keyword>
<dbReference type="PROSITE" id="PS50968">
    <property type="entry name" value="BIOTINYL_LIPOYL"/>
    <property type="match status" value="1"/>
</dbReference>
<reference evidence="13" key="1">
    <citation type="journal article" date="2019" name="Int. J. Syst. Evol. Microbiol.">
        <title>The Global Catalogue of Microorganisms (GCM) 10K type strain sequencing project: providing services to taxonomists for standard genome sequencing and annotation.</title>
        <authorList>
            <consortium name="The Broad Institute Genomics Platform"/>
            <consortium name="The Broad Institute Genome Sequencing Center for Infectious Disease"/>
            <person name="Wu L."/>
            <person name="Ma J."/>
        </authorList>
    </citation>
    <scope>NUCLEOTIDE SEQUENCE [LARGE SCALE GENOMIC DNA]</scope>
    <source>
        <strain evidence="13">JCM 3146</strain>
    </source>
</reference>
<evidence type="ECO:0000259" key="11">
    <source>
        <dbReference type="PROSITE" id="PS50979"/>
    </source>
</evidence>
<dbReference type="SUPFAM" id="SSF52440">
    <property type="entry name" value="PreATP-grasp domain"/>
    <property type="match status" value="1"/>
</dbReference>
<dbReference type="Pfam" id="PF02786">
    <property type="entry name" value="CPSase_L_D2"/>
    <property type="match status" value="1"/>
</dbReference>
<dbReference type="Pfam" id="PF00289">
    <property type="entry name" value="Biotin_carb_N"/>
    <property type="match status" value="1"/>
</dbReference>
<feature type="domain" description="Biotin carboxylation" evidence="11">
    <location>
        <begin position="14"/>
        <end position="457"/>
    </location>
</feature>
<keyword evidence="13" id="KW-1185">Reference proteome</keyword>
<dbReference type="InterPro" id="IPR005481">
    <property type="entry name" value="BC-like_N"/>
</dbReference>
<dbReference type="SMART" id="SM00878">
    <property type="entry name" value="Biotin_carb_C"/>
    <property type="match status" value="1"/>
</dbReference>
<organism evidence="12 13">
    <name type="scientific">Actinoallomurus spadix</name>
    <dbReference type="NCBI Taxonomy" id="79912"/>
    <lineage>
        <taxon>Bacteria</taxon>
        <taxon>Bacillati</taxon>
        <taxon>Actinomycetota</taxon>
        <taxon>Actinomycetes</taxon>
        <taxon>Streptosporangiales</taxon>
        <taxon>Thermomonosporaceae</taxon>
        <taxon>Actinoallomurus</taxon>
    </lineage>
</organism>
<evidence type="ECO:0000256" key="5">
    <source>
        <dbReference type="ARBA" id="ARBA00022840"/>
    </source>
</evidence>
<evidence type="ECO:0000256" key="3">
    <source>
        <dbReference type="ARBA" id="ARBA00022598"/>
    </source>
</evidence>
<name>A0ABP3FZP4_9ACTN</name>
<evidence type="ECO:0000313" key="12">
    <source>
        <dbReference type="EMBL" id="GAA0330960.1"/>
    </source>
</evidence>
<feature type="domain" description="Lipoyl-binding" evidence="9">
    <location>
        <begin position="524"/>
        <end position="600"/>
    </location>
</feature>
<dbReference type="PANTHER" id="PTHR18866:SF33">
    <property type="entry name" value="METHYLCROTONOYL-COA CARBOXYLASE SUBUNIT ALPHA, MITOCHONDRIAL-RELATED"/>
    <property type="match status" value="1"/>
</dbReference>
<gene>
    <name evidence="12" type="ORF">GCM10010151_20980</name>
</gene>
<dbReference type="PROSITE" id="PS50979">
    <property type="entry name" value="BC"/>
    <property type="match status" value="1"/>
</dbReference>
<dbReference type="InterPro" id="IPR011053">
    <property type="entry name" value="Single_hybrid_motif"/>
</dbReference>
<dbReference type="Gene3D" id="2.40.50.100">
    <property type="match status" value="1"/>
</dbReference>
<dbReference type="EMBL" id="BAAABM010000016">
    <property type="protein sequence ID" value="GAA0330960.1"/>
    <property type="molecule type" value="Genomic_DNA"/>
</dbReference>
<feature type="domain" description="ATP-grasp" evidence="10">
    <location>
        <begin position="133"/>
        <end position="330"/>
    </location>
</feature>
<evidence type="ECO:0000256" key="6">
    <source>
        <dbReference type="ARBA" id="ARBA00023267"/>
    </source>
</evidence>
<evidence type="ECO:0000256" key="1">
    <source>
        <dbReference type="ARBA" id="ARBA00001953"/>
    </source>
</evidence>
<dbReference type="PROSITE" id="PS00867">
    <property type="entry name" value="CPSASE_2"/>
    <property type="match status" value="1"/>
</dbReference>
<evidence type="ECO:0000256" key="2">
    <source>
        <dbReference type="ARBA" id="ARBA00013263"/>
    </source>
</evidence>
<dbReference type="EC" id="6.3.4.14" evidence="2"/>
<evidence type="ECO:0000259" key="9">
    <source>
        <dbReference type="PROSITE" id="PS50968"/>
    </source>
</evidence>
<evidence type="ECO:0000259" key="10">
    <source>
        <dbReference type="PROSITE" id="PS50975"/>
    </source>
</evidence>
<dbReference type="InterPro" id="IPR011054">
    <property type="entry name" value="Rudment_hybrid_motif"/>
</dbReference>
<evidence type="ECO:0000256" key="7">
    <source>
        <dbReference type="PROSITE-ProRule" id="PRU00409"/>
    </source>
</evidence>
<dbReference type="Pfam" id="PF02785">
    <property type="entry name" value="Biotin_carb_C"/>
    <property type="match status" value="1"/>
</dbReference>
<accession>A0ABP3FZP4</accession>
<dbReference type="SUPFAM" id="SSF51246">
    <property type="entry name" value="Rudiment single hybrid motif"/>
    <property type="match status" value="1"/>
</dbReference>
<dbReference type="InterPro" id="IPR011764">
    <property type="entry name" value="Biotin_carboxylation_dom"/>
</dbReference>
<proteinExistence type="predicted"/>
<dbReference type="InterPro" id="IPR013815">
    <property type="entry name" value="ATP_grasp_subdomain_1"/>
</dbReference>
<dbReference type="CDD" id="cd06850">
    <property type="entry name" value="biotinyl_domain"/>
    <property type="match status" value="1"/>
</dbReference>
<dbReference type="PROSITE" id="PS50975">
    <property type="entry name" value="ATP_GRASP"/>
    <property type="match status" value="1"/>
</dbReference>
<dbReference type="Pfam" id="PF00364">
    <property type="entry name" value="Biotin_lipoyl"/>
    <property type="match status" value="1"/>
</dbReference>
<comment type="caution">
    <text evidence="12">The sequence shown here is derived from an EMBL/GenBank/DDBJ whole genome shotgun (WGS) entry which is preliminary data.</text>
</comment>
<dbReference type="InterPro" id="IPR016185">
    <property type="entry name" value="PreATP-grasp_dom_sf"/>
</dbReference>
<evidence type="ECO:0000256" key="8">
    <source>
        <dbReference type="SAM" id="MobiDB-lite"/>
    </source>
</evidence>
<dbReference type="InterPro" id="IPR011761">
    <property type="entry name" value="ATP-grasp"/>
</dbReference>
<feature type="compositionally biased region" description="Low complexity" evidence="8">
    <location>
        <begin position="504"/>
        <end position="515"/>
    </location>
</feature>
<keyword evidence="6" id="KW-0092">Biotin</keyword>
<dbReference type="Gene3D" id="3.30.1490.20">
    <property type="entry name" value="ATP-grasp fold, A domain"/>
    <property type="match status" value="1"/>
</dbReference>
<evidence type="ECO:0000256" key="4">
    <source>
        <dbReference type="ARBA" id="ARBA00022741"/>
    </source>
</evidence>
<dbReference type="SUPFAM" id="SSF51230">
    <property type="entry name" value="Single hybrid motif"/>
    <property type="match status" value="1"/>
</dbReference>
<dbReference type="InterPro" id="IPR000089">
    <property type="entry name" value="Biotin_lipoyl"/>
</dbReference>
<dbReference type="PANTHER" id="PTHR18866">
    <property type="entry name" value="CARBOXYLASE:PYRUVATE/ACETYL-COA/PROPIONYL-COA CARBOXYLASE"/>
    <property type="match status" value="1"/>
</dbReference>
<dbReference type="InterPro" id="IPR005482">
    <property type="entry name" value="Biotin_COase_C"/>
</dbReference>
<comment type="cofactor">
    <cofactor evidence="1">
        <name>biotin</name>
        <dbReference type="ChEBI" id="CHEBI:57586"/>
    </cofactor>
</comment>
<feature type="region of interest" description="Disordered" evidence="8">
    <location>
        <begin position="500"/>
        <end position="530"/>
    </location>
</feature>
<dbReference type="InterPro" id="IPR005479">
    <property type="entry name" value="CPAse_ATP-bd"/>
</dbReference>
<dbReference type="Gene3D" id="3.30.470.20">
    <property type="entry name" value="ATP-grasp fold, B domain"/>
    <property type="match status" value="1"/>
</dbReference>